<reference evidence="4 5" key="1">
    <citation type="journal article" date="2018" name="Sci. Rep.">
        <title>Extensive genomic diversity among Mycobacterium marinum strains revealed by whole genome sequencing.</title>
        <authorList>
            <person name="Das S."/>
            <person name="Pettersson B.M."/>
            <person name="Behra P.R."/>
            <person name="Mallick A."/>
            <person name="Cheramie M."/>
            <person name="Ramesh M."/>
            <person name="Shirreff L."/>
            <person name="DuCote T."/>
            <person name="Dasgupta S."/>
            <person name="Ennis D.G."/>
            <person name="Kirsebom L.A."/>
        </authorList>
    </citation>
    <scope>NUCLEOTIDE SEQUENCE [LARGE SCALE GENOMIC DNA]</scope>
    <source>
        <strain evidence="4 5">Davis1</strain>
    </source>
</reference>
<gene>
    <name evidence="4" type="ORF">DAVIS_05376</name>
</gene>
<organism evidence="4 5">
    <name type="scientific">Mycobacterium marinum</name>
    <dbReference type="NCBI Taxonomy" id="1781"/>
    <lineage>
        <taxon>Bacteria</taxon>
        <taxon>Bacillati</taxon>
        <taxon>Actinomycetota</taxon>
        <taxon>Actinomycetes</taxon>
        <taxon>Mycobacteriales</taxon>
        <taxon>Mycobacteriaceae</taxon>
        <taxon>Mycobacterium</taxon>
        <taxon>Mycobacterium ulcerans group</taxon>
    </lineage>
</organism>
<dbReference type="RefSeq" id="WP_117433477.1">
    <property type="nucleotide sequence ID" value="NZ_BQLC01000408.1"/>
</dbReference>
<dbReference type="Pfam" id="PF00440">
    <property type="entry name" value="TetR_N"/>
    <property type="match status" value="1"/>
</dbReference>
<evidence type="ECO:0000259" key="3">
    <source>
        <dbReference type="PROSITE" id="PS50977"/>
    </source>
</evidence>
<evidence type="ECO:0000313" key="4">
    <source>
        <dbReference type="EMBL" id="RFZ32857.1"/>
    </source>
</evidence>
<dbReference type="InterPro" id="IPR001647">
    <property type="entry name" value="HTH_TetR"/>
</dbReference>
<evidence type="ECO:0000313" key="5">
    <source>
        <dbReference type="Proteomes" id="UP000257451"/>
    </source>
</evidence>
<evidence type="ECO:0000256" key="2">
    <source>
        <dbReference type="PROSITE-ProRule" id="PRU00335"/>
    </source>
</evidence>
<proteinExistence type="predicted"/>
<dbReference type="Gene3D" id="1.10.357.10">
    <property type="entry name" value="Tetracycline Repressor, domain 2"/>
    <property type="match status" value="1"/>
</dbReference>
<name>A0A3E2MNN9_MYCMR</name>
<dbReference type="EMBL" id="PEDF01000204">
    <property type="protein sequence ID" value="RFZ32857.1"/>
    <property type="molecule type" value="Genomic_DNA"/>
</dbReference>
<sequence length="199" mass="21071">MPGKNWIVGDRSAVAAELIYDAAAELIASDGLSAFDIDKLAARVHCSRATIYRYAGGKAKIRDVVIARAAARIVESVRAQAETLTGAERVVASVEFALAGVRSDPLGRHLVGSFPKSADGAEWFVGSQLVANFAADLAGITGGDHQAGGWLVRVVLSLILWPAEDEETERQLVHRFIGPAFGHESGLDANNSRVAEPVP</sequence>
<protein>
    <submittedName>
        <fullName evidence="4">Bacterial regulatory protein, tetR family</fullName>
    </submittedName>
</protein>
<feature type="domain" description="HTH tetR-type" evidence="3">
    <location>
        <begin position="13"/>
        <end position="73"/>
    </location>
</feature>
<dbReference type="AlphaFoldDB" id="A0A3E2MNN9"/>
<dbReference type="SUPFAM" id="SSF46689">
    <property type="entry name" value="Homeodomain-like"/>
    <property type="match status" value="1"/>
</dbReference>
<evidence type="ECO:0000256" key="1">
    <source>
        <dbReference type="ARBA" id="ARBA00023125"/>
    </source>
</evidence>
<dbReference type="GO" id="GO:0003677">
    <property type="term" value="F:DNA binding"/>
    <property type="evidence" value="ECO:0007669"/>
    <property type="project" value="UniProtKB-UniRule"/>
</dbReference>
<dbReference type="InterPro" id="IPR009057">
    <property type="entry name" value="Homeodomain-like_sf"/>
</dbReference>
<dbReference type="Proteomes" id="UP000257451">
    <property type="component" value="Unassembled WGS sequence"/>
</dbReference>
<accession>A0A3E2MNN9</accession>
<feature type="DNA-binding region" description="H-T-H motif" evidence="2">
    <location>
        <begin position="36"/>
        <end position="55"/>
    </location>
</feature>
<comment type="caution">
    <text evidence="4">The sequence shown here is derived from an EMBL/GenBank/DDBJ whole genome shotgun (WGS) entry which is preliminary data.</text>
</comment>
<keyword evidence="1 2" id="KW-0238">DNA-binding</keyword>
<dbReference type="PROSITE" id="PS50977">
    <property type="entry name" value="HTH_TETR_2"/>
    <property type="match status" value="1"/>
</dbReference>